<organism evidence="1 2">
    <name type="scientific">Bacillus phage Evoli</name>
    <dbReference type="NCBI Taxonomy" id="1486658"/>
    <lineage>
        <taxon>Viruses</taxon>
        <taxon>Duplodnaviria</taxon>
        <taxon>Heunggongvirae</taxon>
        <taxon>Uroviricota</taxon>
        <taxon>Caudoviricetes</taxon>
        <taxon>Herelleviridae</taxon>
        <taxon>Bastillevirinae</taxon>
        <taxon>Bastillevirus</taxon>
        <taxon>Bastillevirus evoli</taxon>
    </lineage>
</organism>
<evidence type="ECO:0000313" key="2">
    <source>
        <dbReference type="Proteomes" id="UP000026901"/>
    </source>
</evidence>
<evidence type="ECO:0000313" key="1">
    <source>
        <dbReference type="EMBL" id="AHZ09737.1"/>
    </source>
</evidence>
<dbReference type="GeneID" id="19525354"/>
<name>A0A024B065_9CAUD</name>
<protein>
    <submittedName>
        <fullName evidence="1">Uncharacterized protein</fullName>
    </submittedName>
</protein>
<accession>A0A024B065</accession>
<sequence>MLIMVDSGKLSFEKTIRIKDLLDEYEKIKEKMIESINNDMPFLVKCWFGRLKEILDELESLGVEFNHTNDLWGWAVRNGKN</sequence>
<dbReference type="Proteomes" id="UP000026901">
    <property type="component" value="Segment"/>
</dbReference>
<dbReference type="EMBL" id="KJ489398">
    <property type="protein sequence ID" value="AHZ09737.1"/>
    <property type="molecule type" value="Genomic_DNA"/>
</dbReference>
<dbReference type="RefSeq" id="YP_009035534.1">
    <property type="nucleotide sequence ID" value="NC_024207.1"/>
</dbReference>
<proteinExistence type="predicted"/>
<reference evidence="2" key="1">
    <citation type="submission" date="2014-09" db="EMBL/GenBank/DDBJ databases">
        <authorList>
            <person name="Sauder A.B."/>
            <person name="McKenzie Q.R."/>
            <person name="Temple L.M."/>
            <person name="Alexis B.K."/>
            <person name="Al-Atrache Z."/>
            <person name="Lewis L.O."/>
            <person name="Loesser-Casey K.E."/>
            <person name="Mitchell K.J."/>
        </authorList>
    </citation>
    <scope>NUCLEOTIDE SEQUENCE [LARGE SCALE GENOMIC DNA]</scope>
</reference>
<dbReference type="KEGG" id="vg:19525354"/>
<keyword evidence="2" id="KW-1185">Reference proteome</keyword>